<dbReference type="OrthoDB" id="284275at2759"/>
<gene>
    <name evidence="14" type="ORF">BJ684DRAFT_21334</name>
</gene>
<dbReference type="InterPro" id="IPR013083">
    <property type="entry name" value="Znf_RING/FYVE/PHD"/>
</dbReference>
<reference evidence="15" key="1">
    <citation type="journal article" date="2018" name="Nat. Microbiol.">
        <title>Leveraging single-cell genomics to expand the fungal tree of life.</title>
        <authorList>
            <person name="Ahrendt S.R."/>
            <person name="Quandt C.A."/>
            <person name="Ciobanu D."/>
            <person name="Clum A."/>
            <person name="Salamov A."/>
            <person name="Andreopoulos B."/>
            <person name="Cheng J.F."/>
            <person name="Woyke T."/>
            <person name="Pelin A."/>
            <person name="Henrissat B."/>
            <person name="Reynolds N.K."/>
            <person name="Benny G.L."/>
            <person name="Smith M.E."/>
            <person name="James T.Y."/>
            <person name="Grigoriev I.V."/>
        </authorList>
    </citation>
    <scope>NUCLEOTIDE SEQUENCE [LARGE SCALE GENOMIC DNA]</scope>
</reference>
<keyword evidence="9" id="KW-0234">DNA repair</keyword>
<evidence type="ECO:0000256" key="3">
    <source>
        <dbReference type="ARBA" id="ARBA00022723"/>
    </source>
</evidence>
<comment type="function">
    <text evidence="11">Component of the general transcription and DNA repair factor IIH (TFIIH) core complex, which is involved in general and transcription-coupled nucleotide excision repair (NER) of damaged DNA and, when complexed to TFIIK, in RNA transcription by RNA polymerase II.</text>
</comment>
<evidence type="ECO:0000256" key="2">
    <source>
        <dbReference type="ARBA" id="ARBA00006092"/>
    </source>
</evidence>
<dbReference type="InterPro" id="IPR012170">
    <property type="entry name" value="TFIIH_SSL1/p44"/>
</dbReference>
<dbReference type="Gene3D" id="3.40.50.410">
    <property type="entry name" value="von Willebrand factor, type A domain"/>
    <property type="match status" value="1"/>
</dbReference>
<dbReference type="InterPro" id="IPR046349">
    <property type="entry name" value="C1-like_sf"/>
</dbReference>
<dbReference type="InterPro" id="IPR007198">
    <property type="entry name" value="Ssl1-like"/>
</dbReference>
<dbReference type="Pfam" id="PF04056">
    <property type="entry name" value="Ssl1"/>
    <property type="match status" value="1"/>
</dbReference>
<dbReference type="PROSITE" id="PS50234">
    <property type="entry name" value="VWFA"/>
    <property type="match status" value="1"/>
</dbReference>
<dbReference type="PANTHER" id="PTHR12695">
    <property type="entry name" value="GENERAL TRANSCRIPTION FACTOR IIH SUBUNIT 2"/>
    <property type="match status" value="1"/>
</dbReference>
<keyword evidence="4" id="KW-0227">DNA damage</keyword>
<dbReference type="EMBL" id="KZ988480">
    <property type="protein sequence ID" value="RKP12103.1"/>
    <property type="molecule type" value="Genomic_DNA"/>
</dbReference>
<keyword evidence="15" id="KW-1185">Reference proteome</keyword>
<dbReference type="Pfam" id="PF07975">
    <property type="entry name" value="C1_4"/>
    <property type="match status" value="1"/>
</dbReference>
<sequence>MPQPPQEDPLELIDVENDDATAVAPSGYVWEEEYKRSWDVLQEDASGSLASAIKAIQQQREHRRLTRDTSTVQRGIIRHLLIVLDASTCMAEVDLRPNRMQLVENGVAGFIGEFFDQNPLSQLGTLVLRDGIAQKLTDLGGNPGEHVRAVQQQHRRGLSGEPSLQNALGVCRSLLRHVPHHGSKEVLIFLGSLTSCDPGDINETIDTLVAEGIRVSVIGLAAEVQVCRTLAARTNGSYAVVMNETHFKDLLLEHVIPPATTQKGADSASSSADAGLVHMGFPRRIAESTPSLCACHHLPRRGGYICPRCGVKVCDIPQDCRVCGLTLVSSPHLARSYHHLFPIPNFLPIAKSLDPGSACFACQTPLTSSSSSSFHDAPLIHPDSTPAWKCPNCDHHYCTACDLFIHDILHNCPGCTS</sequence>
<keyword evidence="8 11" id="KW-0804">Transcription</keyword>
<evidence type="ECO:0000313" key="15">
    <source>
        <dbReference type="Proteomes" id="UP000267251"/>
    </source>
</evidence>
<evidence type="ECO:0000256" key="6">
    <source>
        <dbReference type="ARBA" id="ARBA00022833"/>
    </source>
</evidence>
<proteinExistence type="inferred from homology"/>
<dbReference type="PROSITE" id="PS00028">
    <property type="entry name" value="ZINC_FINGER_C2H2_1"/>
    <property type="match status" value="1"/>
</dbReference>
<dbReference type="GO" id="GO:0006289">
    <property type="term" value="P:nucleotide-excision repair"/>
    <property type="evidence" value="ECO:0007669"/>
    <property type="project" value="UniProtKB-UniRule"/>
</dbReference>
<dbReference type="SUPFAM" id="SSF57889">
    <property type="entry name" value="Cysteine-rich domain"/>
    <property type="match status" value="1"/>
</dbReference>
<dbReference type="GO" id="GO:0008270">
    <property type="term" value="F:zinc ion binding"/>
    <property type="evidence" value="ECO:0007669"/>
    <property type="project" value="UniProtKB-UniRule"/>
</dbReference>
<dbReference type="GO" id="GO:0006357">
    <property type="term" value="P:regulation of transcription by RNA polymerase II"/>
    <property type="evidence" value="ECO:0007669"/>
    <property type="project" value="UniProtKB-UniRule"/>
</dbReference>
<evidence type="ECO:0000256" key="12">
    <source>
        <dbReference type="PIRSR" id="PIRSR015919-1"/>
    </source>
</evidence>
<comment type="similarity">
    <text evidence="2 11">Belongs to the GTF2H2 family.</text>
</comment>
<evidence type="ECO:0000256" key="11">
    <source>
        <dbReference type="PIRNR" id="PIRNR015919"/>
    </source>
</evidence>
<dbReference type="SUPFAM" id="SSF53300">
    <property type="entry name" value="vWA-like"/>
    <property type="match status" value="1"/>
</dbReference>
<evidence type="ECO:0000259" key="13">
    <source>
        <dbReference type="PROSITE" id="PS50234"/>
    </source>
</evidence>
<dbReference type="InterPro" id="IPR004595">
    <property type="entry name" value="TFIIH_C1-like_dom"/>
</dbReference>
<evidence type="ECO:0000313" key="14">
    <source>
        <dbReference type="EMBL" id="RKP12103.1"/>
    </source>
</evidence>
<dbReference type="Proteomes" id="UP000267251">
    <property type="component" value="Unassembled WGS sequence"/>
</dbReference>
<dbReference type="PANTHER" id="PTHR12695:SF2">
    <property type="entry name" value="GENERAL TRANSCRIPTION FACTOR IIH SUBUNIT 2-RELATED"/>
    <property type="match status" value="1"/>
</dbReference>
<dbReference type="InterPro" id="IPR036465">
    <property type="entry name" value="vWFA_dom_sf"/>
</dbReference>
<keyword evidence="5" id="KW-0863">Zinc-finger</keyword>
<name>A0A4P9Y027_9FUNG</name>
<evidence type="ECO:0000256" key="8">
    <source>
        <dbReference type="ARBA" id="ARBA00023163"/>
    </source>
</evidence>
<evidence type="ECO:0000256" key="1">
    <source>
        <dbReference type="ARBA" id="ARBA00004123"/>
    </source>
</evidence>
<feature type="zinc finger region" description="C4-type" evidence="12">
    <location>
        <begin position="306"/>
        <end position="323"/>
    </location>
</feature>
<feature type="domain" description="VWFA" evidence="13">
    <location>
        <begin position="79"/>
        <end position="255"/>
    </location>
</feature>
<dbReference type="FunFam" id="3.40.50.410:FF:000015">
    <property type="entry name" value="General transcription factor IIH subunit 2"/>
    <property type="match status" value="1"/>
</dbReference>
<accession>A0A4P9Y027</accession>
<dbReference type="GO" id="GO:0000439">
    <property type="term" value="C:transcription factor TFIIH core complex"/>
    <property type="evidence" value="ECO:0007669"/>
    <property type="project" value="UniProtKB-UniRule"/>
</dbReference>
<comment type="subcellular location">
    <subcellularLocation>
        <location evidence="1 11">Nucleus</location>
    </subcellularLocation>
</comment>
<dbReference type="InterPro" id="IPR002035">
    <property type="entry name" value="VWF_A"/>
</dbReference>
<keyword evidence="7 11" id="KW-0805">Transcription regulation</keyword>
<protein>
    <recommendedName>
        <fullName evidence="11">General transcription and DNA repair factor IIH</fullName>
    </recommendedName>
</protein>
<keyword evidence="6 11" id="KW-0862">Zinc</keyword>
<dbReference type="SMART" id="SM01047">
    <property type="entry name" value="C1_4"/>
    <property type="match status" value="1"/>
</dbReference>
<evidence type="ECO:0000256" key="10">
    <source>
        <dbReference type="ARBA" id="ARBA00023242"/>
    </source>
</evidence>
<dbReference type="GO" id="GO:0006351">
    <property type="term" value="P:DNA-templated transcription"/>
    <property type="evidence" value="ECO:0007669"/>
    <property type="project" value="InterPro"/>
</dbReference>
<dbReference type="NCBIfam" id="TIGR00622">
    <property type="entry name" value="ssl1"/>
    <property type="match status" value="1"/>
</dbReference>
<keyword evidence="10 11" id="KW-0539">Nucleus</keyword>
<evidence type="ECO:0000256" key="9">
    <source>
        <dbReference type="ARBA" id="ARBA00023204"/>
    </source>
</evidence>
<dbReference type="PIRSF" id="PIRSF015919">
    <property type="entry name" value="TFIIH_SSL1"/>
    <property type="match status" value="1"/>
</dbReference>
<evidence type="ECO:0000256" key="5">
    <source>
        <dbReference type="ARBA" id="ARBA00022771"/>
    </source>
</evidence>
<dbReference type="Gene3D" id="3.30.40.10">
    <property type="entry name" value="Zinc/RING finger domain, C3HC4 (zinc finger)"/>
    <property type="match status" value="1"/>
</dbReference>
<keyword evidence="3 11" id="KW-0479">Metal-binding</keyword>
<dbReference type="GO" id="GO:0005675">
    <property type="term" value="C:transcription factor TFIIH holo complex"/>
    <property type="evidence" value="ECO:0007669"/>
    <property type="project" value="UniProtKB-UniRule"/>
</dbReference>
<dbReference type="InterPro" id="IPR013087">
    <property type="entry name" value="Znf_C2H2_type"/>
</dbReference>
<dbReference type="CDD" id="cd01453">
    <property type="entry name" value="vWA_transcription_factor_IIH_type"/>
    <property type="match status" value="1"/>
</dbReference>
<evidence type="ECO:0000256" key="4">
    <source>
        <dbReference type="ARBA" id="ARBA00022763"/>
    </source>
</evidence>
<evidence type="ECO:0000256" key="7">
    <source>
        <dbReference type="ARBA" id="ARBA00023015"/>
    </source>
</evidence>
<organism evidence="14 15">
    <name type="scientific">Piptocephalis cylindrospora</name>
    <dbReference type="NCBI Taxonomy" id="1907219"/>
    <lineage>
        <taxon>Eukaryota</taxon>
        <taxon>Fungi</taxon>
        <taxon>Fungi incertae sedis</taxon>
        <taxon>Zoopagomycota</taxon>
        <taxon>Zoopagomycotina</taxon>
        <taxon>Zoopagomycetes</taxon>
        <taxon>Zoopagales</taxon>
        <taxon>Piptocephalidaceae</taxon>
        <taxon>Piptocephalis</taxon>
    </lineage>
</organism>
<dbReference type="AlphaFoldDB" id="A0A4P9Y027"/>
<dbReference type="SMART" id="SM00327">
    <property type="entry name" value="VWA"/>
    <property type="match status" value="1"/>
</dbReference>